<keyword evidence="3" id="KW-1185">Reference proteome</keyword>
<dbReference type="OrthoDB" id="3903267at2759"/>
<dbReference type="EMBL" id="KZ679259">
    <property type="protein sequence ID" value="PTB43382.1"/>
    <property type="molecule type" value="Genomic_DNA"/>
</dbReference>
<feature type="region of interest" description="Disordered" evidence="1">
    <location>
        <begin position="1"/>
        <end position="46"/>
    </location>
</feature>
<reference evidence="2 3" key="1">
    <citation type="submission" date="2016-07" db="EMBL/GenBank/DDBJ databases">
        <title>Multiple horizontal gene transfer events from other fungi enriched the ability of initially mycotrophic Trichoderma (Ascomycota) to feed on dead plant biomass.</title>
        <authorList>
            <consortium name="DOE Joint Genome Institute"/>
            <person name="Aerts A."/>
            <person name="Atanasova L."/>
            <person name="Chenthamara K."/>
            <person name="Zhang J."/>
            <person name="Grujic M."/>
            <person name="Henrissat B."/>
            <person name="Kuo A."/>
            <person name="Salamov A."/>
            <person name="Lipzen A."/>
            <person name="Labutti K."/>
            <person name="Barry K."/>
            <person name="Miao Y."/>
            <person name="Rahimi M.J."/>
            <person name="Shen Q."/>
            <person name="Grigoriev I.V."/>
            <person name="Kubicek C.P."/>
            <person name="Druzhinina I.S."/>
        </authorList>
    </citation>
    <scope>NUCLEOTIDE SEQUENCE [LARGE SCALE GENOMIC DNA]</scope>
    <source>
        <strain evidence="2 3">CBS 433.97</strain>
    </source>
</reference>
<feature type="compositionally biased region" description="Low complexity" evidence="1">
    <location>
        <begin position="21"/>
        <end position="37"/>
    </location>
</feature>
<evidence type="ECO:0008006" key="4">
    <source>
        <dbReference type="Google" id="ProtNLM"/>
    </source>
</evidence>
<feature type="compositionally biased region" description="Low complexity" evidence="1">
    <location>
        <begin position="682"/>
        <end position="695"/>
    </location>
</feature>
<organism evidence="2 3">
    <name type="scientific">Trichoderma asperellum (strain ATCC 204424 / CBS 433.97 / NBRC 101777)</name>
    <dbReference type="NCBI Taxonomy" id="1042311"/>
    <lineage>
        <taxon>Eukaryota</taxon>
        <taxon>Fungi</taxon>
        <taxon>Dikarya</taxon>
        <taxon>Ascomycota</taxon>
        <taxon>Pezizomycotina</taxon>
        <taxon>Sordariomycetes</taxon>
        <taxon>Hypocreomycetidae</taxon>
        <taxon>Hypocreales</taxon>
        <taxon>Hypocreaceae</taxon>
        <taxon>Trichoderma</taxon>
    </lineage>
</organism>
<feature type="region of interest" description="Disordered" evidence="1">
    <location>
        <begin position="299"/>
        <end position="360"/>
    </location>
</feature>
<accession>A0A2T3ZEZ4</accession>
<sequence length="732" mass="80100">MQKMNPLFTGLITPPESPVRSVQSSSDDTTAQSSAPSISDANPSSFSASKAQNALDALFAAIQDTKAETVEPNGAIFSNMALDSEPASASTTSIDFNNASEIIYSIIEQGVEEKMTEAVGHLLLNTNQLEKSLASFHRENIDIRDQNDTLSRQIDLHYRTIEQNMEEFKTQSKTMNTMIGAQADNLAATITMVSHLSQVVANLPMAINQVVYTAIQQQAQLAIRDIMFAQQQAMFSVSDISGTRRSVSSDGSSSQCTCHRGLEIESMSSMQHINSSSNSTSSNTSRGLRYSLKKLFKSSNLPKKTPSKGRTAAHDRRSPSKALKLEQNALPEKIKTPNSVPRDTTYSHNLPTDEQKKGNGRVTGRSLIMWNRPRMAEKLILHLHYECVRHKVNIPWDAIAHRLRPGSSGAAVLQHVNRLRKELLAEGHMVPPPAQKASPLTPFDPSIRGYVRDSSGDNKHATRAVGFDEKLDDAKINLPDALDALEEVDEDESAHLSFSTLEDDIQVPVTPTPVRHAAPRRPMSAPHYSMNAQGFQLGAGEDAQQFNFAPPNFTLKGTEGIQPLSTKNLSPIDKQTQQNMSGSNLFDPFTGNFSYPPVRPSHGQISPGGHVLRDGCQQPFFMGNPFYGHYAGYYGMGHPGFMPIPPYNFTLPSPPAPAVPGQPAEKQSPLSSPLAVKEREASVSPVSSPVESQVPAFQPETSRPVADTPKEQELDELDPFSHDLLLEFLNSN</sequence>
<evidence type="ECO:0000313" key="3">
    <source>
        <dbReference type="Proteomes" id="UP000240493"/>
    </source>
</evidence>
<evidence type="ECO:0000256" key="1">
    <source>
        <dbReference type="SAM" id="MobiDB-lite"/>
    </source>
</evidence>
<dbReference type="STRING" id="1042311.A0A2T3ZEZ4"/>
<dbReference type="AlphaFoldDB" id="A0A2T3ZEZ4"/>
<feature type="region of interest" description="Disordered" evidence="1">
    <location>
        <begin position="655"/>
        <end position="719"/>
    </location>
</feature>
<gene>
    <name evidence="2" type="ORF">M441DRAFT_67136</name>
</gene>
<dbReference type="Proteomes" id="UP000240493">
    <property type="component" value="Unassembled WGS sequence"/>
</dbReference>
<protein>
    <recommendedName>
        <fullName evidence="4">Myb-like domain-containing protein</fullName>
    </recommendedName>
</protein>
<feature type="compositionally biased region" description="Polar residues" evidence="1">
    <location>
        <begin position="336"/>
        <end position="350"/>
    </location>
</feature>
<name>A0A2T3ZEZ4_TRIA4</name>
<evidence type="ECO:0000313" key="2">
    <source>
        <dbReference type="EMBL" id="PTB43382.1"/>
    </source>
</evidence>
<proteinExistence type="predicted"/>